<dbReference type="InterPro" id="IPR036034">
    <property type="entry name" value="PDZ_sf"/>
</dbReference>
<dbReference type="PROSITE" id="PS50106">
    <property type="entry name" value="PDZ"/>
    <property type="match status" value="1"/>
</dbReference>
<feature type="region of interest" description="Disordered" evidence="6">
    <location>
        <begin position="82"/>
        <end position="142"/>
    </location>
</feature>
<dbReference type="PANTHER" id="PTHR24214:SF0">
    <property type="entry name" value="PDZ AND LIM DOMAIN PROTEIN 7"/>
    <property type="match status" value="1"/>
</dbReference>
<feature type="compositionally biased region" description="Low complexity" evidence="6">
    <location>
        <begin position="245"/>
        <end position="256"/>
    </location>
</feature>
<keyword evidence="4" id="KW-0862">Zinc</keyword>
<evidence type="ECO:0000313" key="8">
    <source>
        <dbReference type="EMBL" id="PNI18038.1"/>
    </source>
</evidence>
<dbReference type="CDD" id="cd06753">
    <property type="entry name" value="PDZ_PDLIM-like"/>
    <property type="match status" value="1"/>
</dbReference>
<keyword evidence="3" id="KW-0677">Repeat</keyword>
<evidence type="ECO:0000256" key="2">
    <source>
        <dbReference type="ARBA" id="ARBA00022490"/>
    </source>
</evidence>
<dbReference type="FunFam" id="2.30.42.10:FF:000019">
    <property type="entry name" value="LIM domain binding 3 isoform 1"/>
    <property type="match status" value="1"/>
</dbReference>
<dbReference type="SUPFAM" id="SSF50156">
    <property type="entry name" value="PDZ domain-like"/>
    <property type="match status" value="1"/>
</dbReference>
<evidence type="ECO:0000313" key="9">
    <source>
        <dbReference type="Proteomes" id="UP000236370"/>
    </source>
</evidence>
<keyword evidence="2" id="KW-0963">Cytoplasm</keyword>
<dbReference type="InterPro" id="IPR001478">
    <property type="entry name" value="PDZ"/>
</dbReference>
<dbReference type="EMBL" id="NBAG03000516">
    <property type="protein sequence ID" value="PNI18038.1"/>
    <property type="molecule type" value="Genomic_DNA"/>
</dbReference>
<reference evidence="8 9" key="1">
    <citation type="submission" date="2017-12" db="EMBL/GenBank/DDBJ databases">
        <title>High-resolution comparative analysis of great ape genomes.</title>
        <authorList>
            <person name="Pollen A."/>
            <person name="Hastie A."/>
            <person name="Hormozdiari F."/>
            <person name="Dougherty M."/>
            <person name="Liu R."/>
            <person name="Chaisson M."/>
            <person name="Hoppe E."/>
            <person name="Hill C."/>
            <person name="Pang A."/>
            <person name="Hillier L."/>
            <person name="Baker C."/>
            <person name="Armstrong J."/>
            <person name="Shendure J."/>
            <person name="Paten B."/>
            <person name="Wilson R."/>
            <person name="Chao H."/>
            <person name="Schneider V."/>
            <person name="Ventura M."/>
            <person name="Kronenberg Z."/>
            <person name="Murali S."/>
            <person name="Gordon D."/>
            <person name="Cantsilieris S."/>
            <person name="Munson K."/>
            <person name="Nelson B."/>
            <person name="Raja A."/>
            <person name="Underwood J."/>
            <person name="Diekhans M."/>
            <person name="Fiddes I."/>
            <person name="Haussler D."/>
            <person name="Eichler E."/>
        </authorList>
    </citation>
    <scope>NUCLEOTIDE SEQUENCE [LARGE SCALE GENOMIC DNA]</scope>
    <source>
        <strain evidence="8">Yerkes chimp pedigree #C0471</strain>
    </source>
</reference>
<evidence type="ECO:0000256" key="5">
    <source>
        <dbReference type="ARBA" id="ARBA00023212"/>
    </source>
</evidence>
<evidence type="ECO:0000259" key="7">
    <source>
        <dbReference type="PROSITE" id="PS50106"/>
    </source>
</evidence>
<keyword evidence="4" id="KW-0479">Metal-binding</keyword>
<dbReference type="InterPro" id="IPR050604">
    <property type="entry name" value="PDZ-LIM_domain"/>
</dbReference>
<name>A0A2J8J5K5_PANTR</name>
<evidence type="ECO:0000256" key="6">
    <source>
        <dbReference type="SAM" id="MobiDB-lite"/>
    </source>
</evidence>
<keyword evidence="5" id="KW-0206">Cytoskeleton</keyword>
<dbReference type="AlphaFoldDB" id="A0A2J8J5K5"/>
<dbReference type="PANTHER" id="PTHR24214">
    <property type="entry name" value="PDZ AND LIM DOMAIN PROTEIN ZASP"/>
    <property type="match status" value="1"/>
</dbReference>
<accession>A0A2J8J5K5</accession>
<feature type="region of interest" description="Disordered" evidence="6">
    <location>
        <begin position="175"/>
        <end position="200"/>
    </location>
</feature>
<comment type="caution">
    <text evidence="8">The sequence shown here is derived from an EMBL/GenBank/DDBJ whole genome shotgun (WGS) entry which is preliminary data.</text>
</comment>
<sequence length="287" mass="30464">MDSFKVVLEGPAPWGFRLQGGKDFNVPLSISRLTPGGKAAQAGVAVGDWVLSIDGENAGSLTHIEAQNKIRACGERLSLGLSRAQPVQSKPQKASAPAADPPRYTFAPSVSLNKTARPFGAPPPADSAPQQNGQPLRPLVPDASKQRLMENTEDWRPRPGTGQSRSFRILAHLTGTEFMQDPDEEHLKKSRPYRPQPYQPPALGRGPCVCRALCPGQNEHSADPAQPAGHAHAAAEPHLHCAGSCRRGARRGQQQRQDSRVSPVPQGHPGPLPGGAGPRVPPGGVCV</sequence>
<keyword evidence="4" id="KW-0440">LIM domain</keyword>
<proteinExistence type="predicted"/>
<dbReference type="SMART" id="SM00228">
    <property type="entry name" value="PDZ"/>
    <property type="match status" value="1"/>
</dbReference>
<feature type="domain" description="PDZ" evidence="7">
    <location>
        <begin position="9"/>
        <end position="85"/>
    </location>
</feature>
<dbReference type="Gene3D" id="2.30.42.10">
    <property type="match status" value="1"/>
</dbReference>
<dbReference type="GO" id="GO:0005856">
    <property type="term" value="C:cytoskeleton"/>
    <property type="evidence" value="ECO:0007669"/>
    <property type="project" value="UniProtKB-SubCell"/>
</dbReference>
<protein>
    <submittedName>
        <fullName evidence="8">PDLIM7 isoform 5</fullName>
    </submittedName>
</protein>
<evidence type="ECO:0000256" key="3">
    <source>
        <dbReference type="ARBA" id="ARBA00022737"/>
    </source>
</evidence>
<evidence type="ECO:0000256" key="1">
    <source>
        <dbReference type="ARBA" id="ARBA00004245"/>
    </source>
</evidence>
<dbReference type="Pfam" id="PF00595">
    <property type="entry name" value="PDZ"/>
    <property type="match status" value="1"/>
</dbReference>
<organism evidence="8 9">
    <name type="scientific">Pan troglodytes</name>
    <name type="common">Chimpanzee</name>
    <dbReference type="NCBI Taxonomy" id="9598"/>
    <lineage>
        <taxon>Eukaryota</taxon>
        <taxon>Metazoa</taxon>
        <taxon>Chordata</taxon>
        <taxon>Craniata</taxon>
        <taxon>Vertebrata</taxon>
        <taxon>Euteleostomi</taxon>
        <taxon>Mammalia</taxon>
        <taxon>Eutheria</taxon>
        <taxon>Euarchontoglires</taxon>
        <taxon>Primates</taxon>
        <taxon>Haplorrhini</taxon>
        <taxon>Catarrhini</taxon>
        <taxon>Hominidae</taxon>
        <taxon>Pan</taxon>
    </lineage>
</organism>
<dbReference type="Proteomes" id="UP000236370">
    <property type="component" value="Unassembled WGS sequence"/>
</dbReference>
<feature type="region of interest" description="Disordered" evidence="6">
    <location>
        <begin position="245"/>
        <end position="287"/>
    </location>
</feature>
<comment type="subcellular location">
    <subcellularLocation>
        <location evidence="1">Cytoplasm</location>
        <location evidence="1">Cytoskeleton</location>
    </subcellularLocation>
</comment>
<gene>
    <name evidence="8" type="ORF">CK820_G0050459</name>
</gene>
<evidence type="ECO:0000256" key="4">
    <source>
        <dbReference type="ARBA" id="ARBA00023038"/>
    </source>
</evidence>